<organism evidence="1 2">
    <name type="scientific">Blyttiomyces helicus</name>
    <dbReference type="NCBI Taxonomy" id="388810"/>
    <lineage>
        <taxon>Eukaryota</taxon>
        <taxon>Fungi</taxon>
        <taxon>Fungi incertae sedis</taxon>
        <taxon>Chytridiomycota</taxon>
        <taxon>Chytridiomycota incertae sedis</taxon>
        <taxon>Chytridiomycetes</taxon>
        <taxon>Chytridiomycetes incertae sedis</taxon>
        <taxon>Blyttiomyces</taxon>
    </lineage>
</organism>
<reference evidence="2" key="1">
    <citation type="journal article" date="2018" name="Nat. Microbiol.">
        <title>Leveraging single-cell genomics to expand the fungal tree of life.</title>
        <authorList>
            <person name="Ahrendt S.R."/>
            <person name="Quandt C.A."/>
            <person name="Ciobanu D."/>
            <person name="Clum A."/>
            <person name="Salamov A."/>
            <person name="Andreopoulos B."/>
            <person name="Cheng J.F."/>
            <person name="Woyke T."/>
            <person name="Pelin A."/>
            <person name="Henrissat B."/>
            <person name="Reynolds N.K."/>
            <person name="Benny G.L."/>
            <person name="Smith M.E."/>
            <person name="James T.Y."/>
            <person name="Grigoriev I.V."/>
        </authorList>
    </citation>
    <scope>NUCLEOTIDE SEQUENCE [LARGE SCALE GENOMIC DNA]</scope>
</reference>
<sequence length="226" mass="24151">TPALPARLKLRAEPLHPVAARSRFQGTSTLPCQVPIPGCWPCGGRTRVIRTTIEKTLRGRRNRQGQLHLPAPRQIVPVLDIGWGAVGGGRAKIGTTKSAAQVIKGLTPDHPLGEQGTLQMVLPSSNLTSSERQDLASRELINSGVMTLNYTNLSLGFTPVTPLGDNKLAAFLQICDSDNALAYAYCFGGHGMAPCIAPLDWGTLMKRLSLSVFCASLLTLQSVSSQ</sequence>
<dbReference type="AlphaFoldDB" id="A0A4V1IPE3"/>
<evidence type="ECO:0000313" key="2">
    <source>
        <dbReference type="Proteomes" id="UP000269721"/>
    </source>
</evidence>
<dbReference type="Proteomes" id="UP000269721">
    <property type="component" value="Unassembled WGS sequence"/>
</dbReference>
<gene>
    <name evidence="1" type="ORF">BDK51DRAFT_30829</name>
</gene>
<proteinExistence type="predicted"/>
<evidence type="ECO:0000313" key="1">
    <source>
        <dbReference type="EMBL" id="RKO82757.1"/>
    </source>
</evidence>
<name>A0A4V1IPE3_9FUNG</name>
<protein>
    <submittedName>
        <fullName evidence="1">Uncharacterized protein</fullName>
    </submittedName>
</protein>
<accession>A0A4V1IPE3</accession>
<keyword evidence="2" id="KW-1185">Reference proteome</keyword>
<dbReference type="EMBL" id="ML002125">
    <property type="protein sequence ID" value="RKO82757.1"/>
    <property type="molecule type" value="Genomic_DNA"/>
</dbReference>
<feature type="non-terminal residue" evidence="1">
    <location>
        <position position="1"/>
    </location>
</feature>